<proteinExistence type="inferred from homology"/>
<dbReference type="Gene3D" id="3.30.470.20">
    <property type="entry name" value="ATP-grasp fold, B domain"/>
    <property type="match status" value="1"/>
</dbReference>
<dbReference type="Proteomes" id="UP000032233">
    <property type="component" value="Unassembled WGS sequence"/>
</dbReference>
<dbReference type="InterPro" id="IPR032875">
    <property type="entry name" value="Succ_CoA_lig_flav_dom"/>
</dbReference>
<evidence type="ECO:0000256" key="1">
    <source>
        <dbReference type="ARBA" id="ARBA00022598"/>
    </source>
</evidence>
<dbReference type="Pfam" id="PF19045">
    <property type="entry name" value="Ligase_CoA_2"/>
    <property type="match status" value="1"/>
</dbReference>
<dbReference type="PANTHER" id="PTHR43334">
    <property type="entry name" value="ACETATE--COA LIGASE [ADP-FORMING]"/>
    <property type="match status" value="1"/>
</dbReference>
<name>A0A0D2I040_9BACT</name>
<feature type="domain" description="ATP-grasp" evidence="6">
    <location>
        <begin position="496"/>
        <end position="532"/>
    </location>
</feature>
<dbReference type="InterPro" id="IPR016102">
    <property type="entry name" value="Succinyl-CoA_synth-like"/>
</dbReference>
<evidence type="ECO:0000313" key="8">
    <source>
        <dbReference type="EMBL" id="KIX15908.1"/>
    </source>
</evidence>
<dbReference type="GO" id="GO:0046872">
    <property type="term" value="F:metal ion binding"/>
    <property type="evidence" value="ECO:0007669"/>
    <property type="project" value="InterPro"/>
</dbReference>
<dbReference type="InterPro" id="IPR036291">
    <property type="entry name" value="NAD(P)-bd_dom_sf"/>
</dbReference>
<dbReference type="FunFam" id="3.30.1490.20:FF:000020">
    <property type="entry name" value="Protein lysine acetyltransferase"/>
    <property type="match status" value="1"/>
</dbReference>
<dbReference type="Pfam" id="PF13607">
    <property type="entry name" value="Succ_CoA_lig"/>
    <property type="match status" value="1"/>
</dbReference>
<keyword evidence="9" id="KW-1185">Reference proteome</keyword>
<evidence type="ECO:0000256" key="3">
    <source>
        <dbReference type="ARBA" id="ARBA00022840"/>
    </source>
</evidence>
<dbReference type="Pfam" id="PF13380">
    <property type="entry name" value="CoA_binding_2"/>
    <property type="match status" value="1"/>
</dbReference>
<dbReference type="InterPro" id="IPR013815">
    <property type="entry name" value="ATP_grasp_subdomain_1"/>
</dbReference>
<dbReference type="InterPro" id="IPR051538">
    <property type="entry name" value="Acyl-CoA_Synth/Transferase"/>
</dbReference>
<dbReference type="PANTHER" id="PTHR43334:SF1">
    <property type="entry name" value="3-HYDROXYPROPIONATE--COA LIGASE [ADP-FORMING]"/>
    <property type="match status" value="1"/>
</dbReference>
<keyword evidence="2 5" id="KW-0547">Nucleotide-binding</keyword>
<feature type="domain" description="N-acetyltransferase" evidence="7">
    <location>
        <begin position="733"/>
        <end position="887"/>
    </location>
</feature>
<dbReference type="SUPFAM" id="SSF56059">
    <property type="entry name" value="Glutathione synthetase ATP-binding domain-like"/>
    <property type="match status" value="1"/>
</dbReference>
<comment type="similarity">
    <text evidence="4">In the N-terminal section; belongs to the acetate CoA ligase alpha subunit family.</text>
</comment>
<dbReference type="SUPFAM" id="SSF51735">
    <property type="entry name" value="NAD(P)-binding Rossmann-fold domains"/>
    <property type="match status" value="1"/>
</dbReference>
<dbReference type="InterPro" id="IPR011761">
    <property type="entry name" value="ATP-grasp"/>
</dbReference>
<keyword evidence="1" id="KW-0436">Ligase</keyword>
<accession>A0A0D2I040</accession>
<dbReference type="SUPFAM" id="SSF52210">
    <property type="entry name" value="Succinyl-CoA synthetase domains"/>
    <property type="match status" value="2"/>
</dbReference>
<dbReference type="GO" id="GO:0043758">
    <property type="term" value="F:acetate-CoA ligase (ADP-forming) activity"/>
    <property type="evidence" value="ECO:0007669"/>
    <property type="project" value="InterPro"/>
</dbReference>
<evidence type="ECO:0000259" key="7">
    <source>
        <dbReference type="PROSITE" id="PS51186"/>
    </source>
</evidence>
<dbReference type="EMBL" id="AZAC01000001">
    <property type="protein sequence ID" value="KIX15908.1"/>
    <property type="molecule type" value="Genomic_DNA"/>
</dbReference>
<organism evidence="8 9">
    <name type="scientific">Dethiosulfatarculus sandiegensis</name>
    <dbReference type="NCBI Taxonomy" id="1429043"/>
    <lineage>
        <taxon>Bacteria</taxon>
        <taxon>Pseudomonadati</taxon>
        <taxon>Thermodesulfobacteriota</taxon>
        <taxon>Desulfarculia</taxon>
        <taxon>Desulfarculales</taxon>
        <taxon>Desulfarculaceae</taxon>
        <taxon>Dethiosulfatarculus</taxon>
    </lineage>
</organism>
<dbReference type="Gene3D" id="3.40.50.261">
    <property type="entry name" value="Succinyl-CoA synthetase domains"/>
    <property type="match status" value="2"/>
</dbReference>
<protein>
    <submittedName>
        <fullName evidence="8">GCN5 family acetyltransferase</fullName>
    </submittedName>
</protein>
<dbReference type="CDD" id="cd04301">
    <property type="entry name" value="NAT_SF"/>
    <property type="match status" value="1"/>
</dbReference>
<evidence type="ECO:0000313" key="9">
    <source>
        <dbReference type="Proteomes" id="UP000032233"/>
    </source>
</evidence>
<dbReference type="Gene3D" id="3.30.1490.20">
    <property type="entry name" value="ATP-grasp fold, A domain"/>
    <property type="match status" value="1"/>
</dbReference>
<dbReference type="SMART" id="SM00881">
    <property type="entry name" value="CoA_binding"/>
    <property type="match status" value="1"/>
</dbReference>
<dbReference type="PROSITE" id="PS51186">
    <property type="entry name" value="GNAT"/>
    <property type="match status" value="1"/>
</dbReference>
<dbReference type="RefSeq" id="WP_044346179.1">
    <property type="nucleotide sequence ID" value="NZ_AZAC01000001.1"/>
</dbReference>
<dbReference type="InterPro" id="IPR043938">
    <property type="entry name" value="Ligase_CoA_dom"/>
</dbReference>
<comment type="caution">
    <text evidence="8">The sequence shown here is derived from an EMBL/GenBank/DDBJ whole genome shotgun (WGS) entry which is preliminary data.</text>
</comment>
<evidence type="ECO:0000256" key="4">
    <source>
        <dbReference type="ARBA" id="ARBA00060888"/>
    </source>
</evidence>
<dbReference type="Pfam" id="PF13302">
    <property type="entry name" value="Acetyltransf_3"/>
    <property type="match status" value="1"/>
</dbReference>
<dbReference type="InterPro" id="IPR000182">
    <property type="entry name" value="GNAT_dom"/>
</dbReference>
<sequence>MSLYNLEKIFEPTSIAVVGASDRPGSIGRSLLENLKAGGFAGRVYPINPKKNEILGQKAYPNLSAVGEPIDLAVIVIAIKFAPMVVEECARLGIGGVIIISGGGKEAGEEGERIEVEILAKAREGGVRIVGPNCVGIVSSPAKMNASFAHIMPRPGSLAFVSQSGATCTAVLDYAHTQKIGFSHFVSIGSMLDADFGDVIDYLGNDPNTSAILLYVESVTNHRKFMSAARAVSRIKPIVLLKVGRSQAGAKAAMSHTGSLAGADDVYDEAFKRAGLVRVDTVEDLFDCAELMAKQPRPKGPGLAIVSNAGGPGVMAADYLALNGIEPAEIRPETMKKLDEFLPPMWSRSNPLDILGDASPETFRKTAEICAEAEEFDALLIMTTPQAQFPSTEKALELCKAMKKARFPVFTSWVGGEEVLESREIFRKNGIPTYETPERAVRAFLYMYSYDQNLKALREVPPKLSKKLLFDWEWADAIIRKTLSENRQLLTETESKNLLESYGIPVTPTRKAGTAKEASIQAEQMGYPVVLKLDSLDITHKTDAGGVKLDLRNSKEVAAAFDEIMKNAKRYDPDARVSGVTVQPMVSKKGVEIILGAKQDPDFGPVILFGMGGVAAEVMKDRAIGLPPLNRLLAKRIIDRTKVSRLLKGYRDYGTNMELLEEVLVRLSQLLIDFPEIYELDVNPMLAFKEGSLGLDARVIVKPALKPSPMHLTISPYPNQYETHSTTDAGLKLFLRPVKPEDSPAMERLFQAFSPRSIFWRFGKRLDSMPPELLARYTQIDYDRELAVVALDETHDENFIYGAGRVIGHPDSTEVEIGLSVGDPWQGKGVGTAILEKLVEVARDRGFKTAYGEVHEDNKAMLKALEKYSCTFEPLEKGNMRVTLSLE</sequence>
<gene>
    <name evidence="8" type="ORF">X474_01130</name>
</gene>
<evidence type="ECO:0000256" key="2">
    <source>
        <dbReference type="ARBA" id="ARBA00022741"/>
    </source>
</evidence>
<dbReference type="STRING" id="1429043.X474_01130"/>
<dbReference type="GO" id="GO:0016747">
    <property type="term" value="F:acyltransferase activity, transferring groups other than amino-acyl groups"/>
    <property type="evidence" value="ECO:0007669"/>
    <property type="project" value="InterPro"/>
</dbReference>
<dbReference type="Gene3D" id="3.40.630.30">
    <property type="match status" value="1"/>
</dbReference>
<dbReference type="InterPro" id="IPR016181">
    <property type="entry name" value="Acyl_CoA_acyltransferase"/>
</dbReference>
<evidence type="ECO:0000259" key="6">
    <source>
        <dbReference type="PROSITE" id="PS50975"/>
    </source>
</evidence>
<keyword evidence="8" id="KW-0808">Transferase</keyword>
<reference evidence="8 9" key="1">
    <citation type="submission" date="2013-11" db="EMBL/GenBank/DDBJ databases">
        <title>Metagenomic analysis of a methanogenic consortium involved in long chain n-alkane degradation.</title>
        <authorList>
            <person name="Davidova I.A."/>
            <person name="Callaghan A.V."/>
            <person name="Wawrik B."/>
            <person name="Pruitt S."/>
            <person name="Marks C."/>
            <person name="Duncan K.E."/>
            <person name="Suflita J.M."/>
        </authorList>
    </citation>
    <scope>NUCLEOTIDE SEQUENCE [LARGE SCALE GENOMIC DNA]</scope>
    <source>
        <strain evidence="8 9">SPR</strain>
    </source>
</reference>
<dbReference type="FunCoup" id="A0A0D2I040">
    <property type="interactions" value="59"/>
</dbReference>
<dbReference type="PROSITE" id="PS50975">
    <property type="entry name" value="ATP_GRASP"/>
    <property type="match status" value="1"/>
</dbReference>
<dbReference type="Pfam" id="PF13549">
    <property type="entry name" value="ATP-grasp_5"/>
    <property type="match status" value="1"/>
</dbReference>
<dbReference type="SUPFAM" id="SSF55729">
    <property type="entry name" value="Acyl-CoA N-acyltransferases (Nat)"/>
    <property type="match status" value="1"/>
</dbReference>
<dbReference type="Gene3D" id="3.40.50.720">
    <property type="entry name" value="NAD(P)-binding Rossmann-like Domain"/>
    <property type="match status" value="1"/>
</dbReference>
<dbReference type="InParanoid" id="A0A0D2I040"/>
<dbReference type="InterPro" id="IPR003781">
    <property type="entry name" value="CoA-bd"/>
</dbReference>
<dbReference type="AlphaFoldDB" id="A0A0D2I040"/>
<dbReference type="GO" id="GO:0005524">
    <property type="term" value="F:ATP binding"/>
    <property type="evidence" value="ECO:0007669"/>
    <property type="project" value="UniProtKB-UniRule"/>
</dbReference>
<evidence type="ECO:0000256" key="5">
    <source>
        <dbReference type="PROSITE-ProRule" id="PRU00409"/>
    </source>
</evidence>
<dbReference type="PATRIC" id="fig|1429043.3.peg.241"/>
<dbReference type="OrthoDB" id="9807426at2"/>
<keyword evidence="3 5" id="KW-0067">ATP-binding</keyword>